<keyword evidence="4" id="KW-0378">Hydrolase</keyword>
<dbReference type="SMART" id="SM00849">
    <property type="entry name" value="Lactamase_B"/>
    <property type="match status" value="1"/>
</dbReference>
<evidence type="ECO:0000313" key="5">
    <source>
        <dbReference type="Proteomes" id="UP000198935"/>
    </source>
</evidence>
<dbReference type="CDD" id="cd07731">
    <property type="entry name" value="ComA-like_MBL-fold"/>
    <property type="match status" value="1"/>
</dbReference>
<gene>
    <name evidence="4" type="ORF">SAMN05421736_104118</name>
</gene>
<keyword evidence="2" id="KW-0732">Signal</keyword>
<evidence type="ECO:0000256" key="1">
    <source>
        <dbReference type="SAM" id="MobiDB-lite"/>
    </source>
</evidence>
<dbReference type="PANTHER" id="PTHR30619">
    <property type="entry name" value="DNA INTERNALIZATION/COMPETENCE PROTEIN COMEC/REC2"/>
    <property type="match status" value="1"/>
</dbReference>
<reference evidence="5" key="1">
    <citation type="submission" date="2016-10" db="EMBL/GenBank/DDBJ databases">
        <authorList>
            <person name="Varghese N."/>
            <person name="Submissions S."/>
        </authorList>
    </citation>
    <scope>NUCLEOTIDE SEQUENCE [LARGE SCALE GENOMIC DNA]</scope>
    <source>
        <strain evidence="5">SP</strain>
    </source>
</reference>
<dbReference type="STRING" id="1503961.SAMN05421736_104118"/>
<dbReference type="Pfam" id="PF12836">
    <property type="entry name" value="HHH_3"/>
    <property type="match status" value="1"/>
</dbReference>
<dbReference type="SUPFAM" id="SSF56281">
    <property type="entry name" value="Metallo-hydrolase/oxidoreductase"/>
    <property type="match status" value="1"/>
</dbReference>
<sequence>MSLRLLSTIFFMSTLFVLGGCELADLPPGDKTDDAAATEDREVDPAAGGQKSPLGAGDLLTVHYIDVGQGDATLLQTKDTAVLIDGGRHDQNEVVPYLLDQGIEEIDLLIGTHPHSDHIGQFVPIIETFSVKEVWMSGGETASSTFENTLDAILAADAEYYEPRAGEVFQIGSLSIEVLHPRELSGDLNHDSISTRIMFGETVFLFTGDAEQEAEREMLATGLELKSHIYKAGHHGSSTSSSERFIERVSPEIVIISAGANNSYGHPHQEVINMFATTGTPIYGTYSQGTVIVTTDGADYEVRVLGNNDTEGEGREARPLTDDTNDMNITSRGCIDLNHASLEELKEIVHIGEARARELQEMRPVAAIDELVNINGINQERLSDMKEQGRICEP</sequence>
<dbReference type="InterPro" id="IPR036866">
    <property type="entry name" value="RibonucZ/Hydroxyglut_hydro"/>
</dbReference>
<protein>
    <submittedName>
        <fullName evidence="4">Metal-dependent hydrolase, beta-lactamase superfamily II</fullName>
    </submittedName>
</protein>
<dbReference type="InterPro" id="IPR052159">
    <property type="entry name" value="Competence_DNA_uptake"/>
</dbReference>
<feature type="domain" description="Metallo-beta-lactamase" evidence="3">
    <location>
        <begin position="69"/>
        <end position="260"/>
    </location>
</feature>
<dbReference type="EMBL" id="FNPI01000004">
    <property type="protein sequence ID" value="SDY89625.1"/>
    <property type="molecule type" value="Genomic_DNA"/>
</dbReference>
<name>A0A1H3NMH7_9BACI</name>
<evidence type="ECO:0000256" key="2">
    <source>
        <dbReference type="SAM" id="SignalP"/>
    </source>
</evidence>
<dbReference type="InterPro" id="IPR035681">
    <property type="entry name" value="ComA-like_MBL"/>
</dbReference>
<dbReference type="GO" id="GO:0016787">
    <property type="term" value="F:hydrolase activity"/>
    <property type="evidence" value="ECO:0007669"/>
    <property type="project" value="UniProtKB-KW"/>
</dbReference>
<dbReference type="InterPro" id="IPR001279">
    <property type="entry name" value="Metallo-B-lactamas"/>
</dbReference>
<dbReference type="Pfam" id="PF00753">
    <property type="entry name" value="Lactamase_B"/>
    <property type="match status" value="1"/>
</dbReference>
<feature type="compositionally biased region" description="Basic and acidic residues" evidence="1">
    <location>
        <begin position="29"/>
        <end position="44"/>
    </location>
</feature>
<dbReference type="Gene3D" id="1.10.150.320">
    <property type="entry name" value="Photosystem II 12 kDa extrinsic protein"/>
    <property type="match status" value="1"/>
</dbReference>
<accession>A0A1H3NMH7</accession>
<organism evidence="4 5">
    <name type="scientific">Evansella caseinilytica</name>
    <dbReference type="NCBI Taxonomy" id="1503961"/>
    <lineage>
        <taxon>Bacteria</taxon>
        <taxon>Bacillati</taxon>
        <taxon>Bacillota</taxon>
        <taxon>Bacilli</taxon>
        <taxon>Bacillales</taxon>
        <taxon>Bacillaceae</taxon>
        <taxon>Evansella</taxon>
    </lineage>
</organism>
<evidence type="ECO:0000313" key="4">
    <source>
        <dbReference type="EMBL" id="SDY89625.1"/>
    </source>
</evidence>
<feature type="region of interest" description="Disordered" evidence="1">
    <location>
        <begin position="29"/>
        <end position="54"/>
    </location>
</feature>
<dbReference type="AlphaFoldDB" id="A0A1H3NMH7"/>
<dbReference type="Proteomes" id="UP000198935">
    <property type="component" value="Unassembled WGS sequence"/>
</dbReference>
<dbReference type="SUPFAM" id="SSF81585">
    <property type="entry name" value="PsbU/PolX domain-like"/>
    <property type="match status" value="1"/>
</dbReference>
<dbReference type="PANTHER" id="PTHR30619:SF7">
    <property type="entry name" value="BETA-LACTAMASE DOMAIN PROTEIN"/>
    <property type="match status" value="1"/>
</dbReference>
<evidence type="ECO:0000259" key="3">
    <source>
        <dbReference type="SMART" id="SM00849"/>
    </source>
</evidence>
<proteinExistence type="predicted"/>
<keyword evidence="5" id="KW-1185">Reference proteome</keyword>
<dbReference type="PROSITE" id="PS51257">
    <property type="entry name" value="PROKAR_LIPOPROTEIN"/>
    <property type="match status" value="1"/>
</dbReference>
<dbReference type="Gene3D" id="3.60.15.10">
    <property type="entry name" value="Ribonuclease Z/Hydroxyacylglutathione hydrolase-like"/>
    <property type="match status" value="1"/>
</dbReference>
<feature type="chain" id="PRO_5039295143" evidence="2">
    <location>
        <begin position="20"/>
        <end position="394"/>
    </location>
</feature>
<feature type="signal peptide" evidence="2">
    <location>
        <begin position="1"/>
        <end position="19"/>
    </location>
</feature>